<dbReference type="AlphaFoldDB" id="A0A1J5T1N0"/>
<evidence type="ECO:0000256" key="1">
    <source>
        <dbReference type="SAM" id="Phobius"/>
    </source>
</evidence>
<keyword evidence="1" id="KW-0472">Membrane</keyword>
<feature type="transmembrane region" description="Helical" evidence="1">
    <location>
        <begin position="30"/>
        <end position="48"/>
    </location>
</feature>
<organism evidence="2">
    <name type="scientific">mine drainage metagenome</name>
    <dbReference type="NCBI Taxonomy" id="410659"/>
    <lineage>
        <taxon>unclassified sequences</taxon>
        <taxon>metagenomes</taxon>
        <taxon>ecological metagenomes</taxon>
    </lineage>
</organism>
<name>A0A1J5T1N0_9ZZZZ</name>
<protein>
    <submittedName>
        <fullName evidence="2">Uncharacterized protein</fullName>
    </submittedName>
</protein>
<keyword evidence="1" id="KW-1133">Transmembrane helix</keyword>
<keyword evidence="1" id="KW-0812">Transmembrane</keyword>
<dbReference type="EMBL" id="MLJW01000035">
    <property type="protein sequence ID" value="OIR07756.1"/>
    <property type="molecule type" value="Genomic_DNA"/>
</dbReference>
<proteinExistence type="predicted"/>
<sequence length="49" mass="5184">MKRSIGVLLLAVWLIVTGLAHILHFSFSGMSTIMAVVAIAAGILIIMGF</sequence>
<evidence type="ECO:0000313" key="2">
    <source>
        <dbReference type="EMBL" id="OIR07756.1"/>
    </source>
</evidence>
<gene>
    <name evidence="2" type="ORF">GALL_100380</name>
</gene>
<comment type="caution">
    <text evidence="2">The sequence shown here is derived from an EMBL/GenBank/DDBJ whole genome shotgun (WGS) entry which is preliminary data.</text>
</comment>
<accession>A0A1J5T1N0</accession>
<reference evidence="2" key="1">
    <citation type="submission" date="2016-10" db="EMBL/GenBank/DDBJ databases">
        <title>Sequence of Gallionella enrichment culture.</title>
        <authorList>
            <person name="Poehlein A."/>
            <person name="Muehling M."/>
            <person name="Daniel R."/>
        </authorList>
    </citation>
    <scope>NUCLEOTIDE SEQUENCE</scope>
</reference>